<keyword evidence="4" id="KW-0597">Phosphoprotein</keyword>
<comment type="similarity">
    <text evidence="1">Belongs to the protein kinase superfamily. CAMK Ser/Thr protein kinase family. CaMK subfamily.</text>
</comment>
<evidence type="ECO:0000313" key="19">
    <source>
        <dbReference type="EMBL" id="CAD5330839.1"/>
    </source>
</evidence>
<feature type="domain" description="Protein kinase" evidence="17">
    <location>
        <begin position="331"/>
        <end position="589"/>
    </location>
</feature>
<evidence type="ECO:0000256" key="12">
    <source>
        <dbReference type="ARBA" id="ARBA00024334"/>
    </source>
</evidence>
<dbReference type="CDD" id="cd00051">
    <property type="entry name" value="EFh"/>
    <property type="match status" value="1"/>
</dbReference>
<feature type="compositionally biased region" description="Basic and acidic residues" evidence="16">
    <location>
        <begin position="228"/>
        <end position="237"/>
    </location>
</feature>
<feature type="domain" description="EF-hand" evidence="18">
    <location>
        <begin position="632"/>
        <end position="667"/>
    </location>
</feature>
<evidence type="ECO:0000256" key="11">
    <source>
        <dbReference type="ARBA" id="ARBA00022840"/>
    </source>
</evidence>
<evidence type="ECO:0000256" key="13">
    <source>
        <dbReference type="ARBA" id="ARBA00047899"/>
    </source>
</evidence>
<dbReference type="InterPro" id="IPR000719">
    <property type="entry name" value="Prot_kinase_dom"/>
</dbReference>
<dbReference type="PANTHER" id="PTHR24349">
    <property type="entry name" value="SERINE/THREONINE-PROTEIN KINASE"/>
    <property type="match status" value="1"/>
</dbReference>
<evidence type="ECO:0000256" key="4">
    <source>
        <dbReference type="ARBA" id="ARBA00022553"/>
    </source>
</evidence>
<dbReference type="GO" id="GO:0004674">
    <property type="term" value="F:protein serine/threonine kinase activity"/>
    <property type="evidence" value="ECO:0007669"/>
    <property type="project" value="UniProtKB-KW"/>
</dbReference>
<keyword evidence="7" id="KW-0677">Repeat</keyword>
<dbReference type="PROSITE" id="PS00107">
    <property type="entry name" value="PROTEIN_KINASE_ATP"/>
    <property type="match status" value="1"/>
</dbReference>
<dbReference type="InterPro" id="IPR011992">
    <property type="entry name" value="EF-hand-dom_pair"/>
</dbReference>
<evidence type="ECO:0000256" key="2">
    <source>
        <dbReference type="ARBA" id="ARBA00012513"/>
    </source>
</evidence>
<dbReference type="GO" id="GO:0005524">
    <property type="term" value="F:ATP binding"/>
    <property type="evidence" value="ECO:0007669"/>
    <property type="project" value="UniProtKB-UniRule"/>
</dbReference>
<dbReference type="PROSITE" id="PS50222">
    <property type="entry name" value="EF_HAND_2"/>
    <property type="match status" value="4"/>
</dbReference>
<proteinExistence type="inferred from homology"/>
<feature type="compositionally biased region" description="Basic and acidic residues" evidence="16">
    <location>
        <begin position="251"/>
        <end position="298"/>
    </location>
</feature>
<dbReference type="InterPro" id="IPR011009">
    <property type="entry name" value="Kinase-like_dom_sf"/>
</dbReference>
<dbReference type="Pfam" id="PF13499">
    <property type="entry name" value="EF-hand_7"/>
    <property type="match status" value="2"/>
</dbReference>
<dbReference type="FunFam" id="3.30.200.20:FF:000004">
    <property type="entry name" value="Calcium-dependent protein kinase 1"/>
    <property type="match status" value="1"/>
</dbReference>
<dbReference type="PROSITE" id="PS00108">
    <property type="entry name" value="PROTEIN_KINASE_ST"/>
    <property type="match status" value="1"/>
</dbReference>
<evidence type="ECO:0000256" key="15">
    <source>
        <dbReference type="PROSITE-ProRule" id="PRU10141"/>
    </source>
</evidence>
<keyword evidence="3" id="KW-0723">Serine/threonine-protein kinase</keyword>
<feature type="binding site" evidence="15">
    <location>
        <position position="364"/>
    </location>
    <ligand>
        <name>ATP</name>
        <dbReference type="ChEBI" id="CHEBI:30616"/>
    </ligand>
</feature>
<accession>A0A7G2FAZ7</accession>
<dbReference type="InterPro" id="IPR002048">
    <property type="entry name" value="EF_hand_dom"/>
</dbReference>
<comment type="catalytic activity">
    <reaction evidence="13">
        <text>L-threonyl-[protein] + ATP = O-phospho-L-threonyl-[protein] + ADP + H(+)</text>
        <dbReference type="Rhea" id="RHEA:46608"/>
        <dbReference type="Rhea" id="RHEA-COMP:11060"/>
        <dbReference type="Rhea" id="RHEA-COMP:11605"/>
        <dbReference type="ChEBI" id="CHEBI:15378"/>
        <dbReference type="ChEBI" id="CHEBI:30013"/>
        <dbReference type="ChEBI" id="CHEBI:30616"/>
        <dbReference type="ChEBI" id="CHEBI:61977"/>
        <dbReference type="ChEBI" id="CHEBI:456216"/>
        <dbReference type="EC" id="2.7.11.1"/>
    </reaction>
</comment>
<organism evidence="19 20">
    <name type="scientific">Arabidopsis thaliana</name>
    <name type="common">Mouse-ear cress</name>
    <dbReference type="NCBI Taxonomy" id="3702"/>
    <lineage>
        <taxon>Eukaryota</taxon>
        <taxon>Viridiplantae</taxon>
        <taxon>Streptophyta</taxon>
        <taxon>Embryophyta</taxon>
        <taxon>Tracheophyta</taxon>
        <taxon>Spermatophyta</taxon>
        <taxon>Magnoliopsida</taxon>
        <taxon>eudicotyledons</taxon>
        <taxon>Gunneridae</taxon>
        <taxon>Pentapetalae</taxon>
        <taxon>rosids</taxon>
        <taxon>malvids</taxon>
        <taxon>Brassicales</taxon>
        <taxon>Brassicaceae</taxon>
        <taxon>Camelineae</taxon>
        <taxon>Arabidopsis</taxon>
    </lineage>
</organism>
<evidence type="ECO:0000256" key="8">
    <source>
        <dbReference type="ARBA" id="ARBA00022741"/>
    </source>
</evidence>
<protein>
    <recommendedName>
        <fullName evidence="2">non-specific serine/threonine protein kinase</fullName>
        <ecNumber evidence="2">2.7.11.1</ecNumber>
    </recommendedName>
</protein>
<sequence length="791" mass="88587">MLGTENLVSQRLSQFGGFRGGEKKHKEILPFPSATHDKKVKRINQGTSTEKIENLCNKDHLFLEVLGCLLDLLQDVAEAMNRLLSPKNAVVMIDNLLSEHTALHQTKSHTHHSKHSFHIKSITECPEIHTVLLHHDFSDTLLIFLAISHLCISKLSAVSPHPSWVYQFSCVEIQSSEKSEGMGNTCVGPSRNGFLQSVSAAMWRPRDGDDSASMSNGDIASEAVSGELRSRLSDEVQNKPPEQVTMPKPGTDVETKDREIRTESKPETLEEISLESKPETKQETKSETKPESKPDPPAKPKKPKHMKRVSSAGLRTESVLQRKTENFKEFYSLGRKLGQGQFGTTFLCVEKTTGKEFACKSIAKRKLLTDEDVEDVRREIQIMHHLAGHPNVISIKGAYEDVVAVHLVMECCAGGELFDRIIQRGHYTERKAAELTRTIVGVVEACHSLGVMHRDLKPENFLFVSKHEDSLLKTIDFGLSMFFKPDDVFTDVVGSPYYVAPEVLRKRYGPEADVWSAGVIVYILLSGVPPFWAETEQGIFEQVLHGDLDFSSDPWPSISESAKDLVRKMLVRDPKKRLTAHQVLCHPWVQVDGVAPDKPLDSAVLSRMKQFSAMNKFKKMALRVIAESLSEEEIAGLKEMFNMIDADKSGQITFEELKAGLKRVGANLKESEILDLMQAADVDNSGTIDYKEFIAATLHLNKIEREDHLFAAFTYFDKDGSGYITPDELQQACEEFGVEDVRIEELMRDVDQDNDGRIDYNEFVAMMQKGSITGGPVKMGLEKSFSIALKL</sequence>
<evidence type="ECO:0000259" key="17">
    <source>
        <dbReference type="PROSITE" id="PS50011"/>
    </source>
</evidence>
<evidence type="ECO:0000256" key="7">
    <source>
        <dbReference type="ARBA" id="ARBA00022737"/>
    </source>
</evidence>
<dbReference type="FunFam" id="1.10.238.10:FF:000015">
    <property type="entry name" value="Calcium-dependent protein kinase 1"/>
    <property type="match status" value="1"/>
</dbReference>
<evidence type="ECO:0000256" key="6">
    <source>
        <dbReference type="ARBA" id="ARBA00022723"/>
    </source>
</evidence>
<dbReference type="GO" id="GO:0005509">
    <property type="term" value="F:calcium ion binding"/>
    <property type="evidence" value="ECO:0007669"/>
    <property type="project" value="InterPro"/>
</dbReference>
<keyword evidence="10" id="KW-0106">Calcium</keyword>
<feature type="region of interest" description="Disordered" evidence="16">
    <location>
        <begin position="226"/>
        <end position="314"/>
    </location>
</feature>
<feature type="domain" description="EF-hand" evidence="18">
    <location>
        <begin position="742"/>
        <end position="773"/>
    </location>
</feature>
<dbReference type="Gene3D" id="1.10.238.10">
    <property type="entry name" value="EF-hand"/>
    <property type="match status" value="1"/>
</dbReference>
<dbReference type="EMBL" id="LR881470">
    <property type="protein sequence ID" value="CAD5330839.1"/>
    <property type="molecule type" value="Genomic_DNA"/>
</dbReference>
<dbReference type="Proteomes" id="UP000516314">
    <property type="component" value="Chromosome 5"/>
</dbReference>
<feature type="domain" description="EF-hand" evidence="18">
    <location>
        <begin position="668"/>
        <end position="703"/>
    </location>
</feature>
<dbReference type="PROSITE" id="PS00018">
    <property type="entry name" value="EF_HAND_1"/>
    <property type="match status" value="4"/>
</dbReference>
<evidence type="ECO:0000256" key="5">
    <source>
        <dbReference type="ARBA" id="ARBA00022679"/>
    </source>
</evidence>
<dbReference type="EC" id="2.7.11.1" evidence="2"/>
<feature type="domain" description="EF-hand" evidence="18">
    <location>
        <begin position="704"/>
        <end position="739"/>
    </location>
</feature>
<keyword evidence="11 15" id="KW-0067">ATP-binding</keyword>
<reference evidence="19 20" key="1">
    <citation type="submission" date="2020-09" db="EMBL/GenBank/DDBJ databases">
        <authorList>
            <person name="Ashkenazy H."/>
        </authorList>
    </citation>
    <scope>NUCLEOTIDE SEQUENCE [LARGE SCALE GENOMIC DNA]</scope>
    <source>
        <strain evidence="20">cv. Cdm-0</strain>
    </source>
</reference>
<dbReference type="CDD" id="cd05117">
    <property type="entry name" value="STKc_CAMK"/>
    <property type="match status" value="1"/>
</dbReference>
<dbReference type="Gene3D" id="1.10.510.10">
    <property type="entry name" value="Transferase(Phosphotransferase) domain 1"/>
    <property type="match status" value="1"/>
</dbReference>
<evidence type="ECO:0000256" key="10">
    <source>
        <dbReference type="ARBA" id="ARBA00022837"/>
    </source>
</evidence>
<comment type="catalytic activity">
    <reaction evidence="14">
        <text>L-seryl-[protein] + ATP = O-phospho-L-seryl-[protein] + ADP + H(+)</text>
        <dbReference type="Rhea" id="RHEA:17989"/>
        <dbReference type="Rhea" id="RHEA-COMP:9863"/>
        <dbReference type="Rhea" id="RHEA-COMP:11604"/>
        <dbReference type="ChEBI" id="CHEBI:15378"/>
        <dbReference type="ChEBI" id="CHEBI:29999"/>
        <dbReference type="ChEBI" id="CHEBI:30616"/>
        <dbReference type="ChEBI" id="CHEBI:83421"/>
        <dbReference type="ChEBI" id="CHEBI:456216"/>
        <dbReference type="EC" id="2.7.11.1"/>
    </reaction>
</comment>
<evidence type="ECO:0000256" key="3">
    <source>
        <dbReference type="ARBA" id="ARBA00022527"/>
    </source>
</evidence>
<evidence type="ECO:0000313" key="20">
    <source>
        <dbReference type="Proteomes" id="UP000516314"/>
    </source>
</evidence>
<name>A0A7G2FAZ7_ARATH</name>
<dbReference type="Gene3D" id="3.30.200.20">
    <property type="entry name" value="Phosphorylase Kinase, domain 1"/>
    <property type="match status" value="1"/>
</dbReference>
<feature type="compositionally biased region" description="Basic residues" evidence="16">
    <location>
        <begin position="299"/>
        <end position="308"/>
    </location>
</feature>
<dbReference type="SMART" id="SM00220">
    <property type="entry name" value="S_TKc"/>
    <property type="match status" value="1"/>
</dbReference>
<evidence type="ECO:0000256" key="16">
    <source>
        <dbReference type="SAM" id="MobiDB-lite"/>
    </source>
</evidence>
<keyword evidence="9" id="KW-0418">Kinase</keyword>
<keyword evidence="8 15" id="KW-0547">Nucleotide-binding</keyword>
<gene>
    <name evidence="19" type="ORF">AT9943_LOCUS18347</name>
</gene>
<dbReference type="SUPFAM" id="SSF56112">
    <property type="entry name" value="Protein kinase-like (PK-like)"/>
    <property type="match status" value="1"/>
</dbReference>
<dbReference type="PROSITE" id="PS50011">
    <property type="entry name" value="PROTEIN_KINASE_DOM"/>
    <property type="match status" value="1"/>
</dbReference>
<dbReference type="InterPro" id="IPR018247">
    <property type="entry name" value="EF_Hand_1_Ca_BS"/>
</dbReference>
<evidence type="ECO:0000259" key="18">
    <source>
        <dbReference type="PROSITE" id="PS50222"/>
    </source>
</evidence>
<evidence type="ECO:0000256" key="14">
    <source>
        <dbReference type="ARBA" id="ARBA00048679"/>
    </source>
</evidence>
<dbReference type="InterPro" id="IPR017441">
    <property type="entry name" value="Protein_kinase_ATP_BS"/>
</dbReference>
<dbReference type="InterPro" id="IPR008271">
    <property type="entry name" value="Ser/Thr_kinase_AS"/>
</dbReference>
<keyword evidence="5" id="KW-0808">Transferase</keyword>
<dbReference type="Pfam" id="PF00069">
    <property type="entry name" value="Pkinase"/>
    <property type="match status" value="1"/>
</dbReference>
<dbReference type="InterPro" id="IPR050205">
    <property type="entry name" value="CDPK_Ser/Thr_kinases"/>
</dbReference>
<dbReference type="AlphaFoldDB" id="A0A7G2FAZ7"/>
<evidence type="ECO:0000256" key="1">
    <source>
        <dbReference type="ARBA" id="ARBA00005354"/>
    </source>
</evidence>
<keyword evidence="6" id="KW-0479">Metal-binding</keyword>
<evidence type="ECO:0000256" key="9">
    <source>
        <dbReference type="ARBA" id="ARBA00022777"/>
    </source>
</evidence>
<comment type="similarity">
    <text evidence="12">Belongs to the protein kinase superfamily. Ser/Thr protein kinase family. CDPK subfamily.</text>
</comment>
<dbReference type="SMART" id="SM00054">
    <property type="entry name" value="EFh"/>
    <property type="match status" value="4"/>
</dbReference>
<dbReference type="FunFam" id="1.10.510.10:FF:000249">
    <property type="entry name" value="Calcium-dependent protein kinase SK5"/>
    <property type="match status" value="1"/>
</dbReference>
<dbReference type="SUPFAM" id="SSF47473">
    <property type="entry name" value="EF-hand"/>
    <property type="match status" value="1"/>
</dbReference>